<dbReference type="InterPro" id="IPR019861">
    <property type="entry name" value="PorP/SprF_Bacteroidetes"/>
</dbReference>
<evidence type="ECO:0000313" key="2">
    <source>
        <dbReference type="EMBL" id="MBB5634958.1"/>
    </source>
</evidence>
<dbReference type="AlphaFoldDB" id="A0A7W9DXI7"/>
<feature type="chain" id="PRO_5031235180" evidence="1">
    <location>
        <begin position="24"/>
        <end position="293"/>
    </location>
</feature>
<proteinExistence type="predicted"/>
<dbReference type="Proteomes" id="UP000537204">
    <property type="component" value="Unassembled WGS sequence"/>
</dbReference>
<organism evidence="2 3">
    <name type="scientific">Pedobacter cryoconitis</name>
    <dbReference type="NCBI Taxonomy" id="188932"/>
    <lineage>
        <taxon>Bacteria</taxon>
        <taxon>Pseudomonadati</taxon>
        <taxon>Bacteroidota</taxon>
        <taxon>Sphingobacteriia</taxon>
        <taxon>Sphingobacteriales</taxon>
        <taxon>Sphingobacteriaceae</taxon>
        <taxon>Pedobacter</taxon>
    </lineage>
</organism>
<accession>A0A7W9DXI7</accession>
<protein>
    <submittedName>
        <fullName evidence="2">Type IX secretion system PorP/SprF family membrane protein</fullName>
    </submittedName>
</protein>
<keyword evidence="1" id="KW-0732">Signal</keyword>
<name>A0A7W9DXI7_9SPHI</name>
<comment type="caution">
    <text evidence="2">The sequence shown here is derived from an EMBL/GenBank/DDBJ whole genome shotgun (WGS) entry which is preliminary data.</text>
</comment>
<evidence type="ECO:0000313" key="3">
    <source>
        <dbReference type="Proteomes" id="UP000537204"/>
    </source>
</evidence>
<feature type="signal peptide" evidence="1">
    <location>
        <begin position="1"/>
        <end position="23"/>
    </location>
</feature>
<dbReference type="RefSeq" id="WP_183879201.1">
    <property type="nucleotide sequence ID" value="NZ_JACHCD010000002.1"/>
</dbReference>
<dbReference type="EMBL" id="JACHCE010000001">
    <property type="protein sequence ID" value="MBB5634958.1"/>
    <property type="molecule type" value="Genomic_DNA"/>
</dbReference>
<gene>
    <name evidence="2" type="ORF">HDE68_000843</name>
</gene>
<dbReference type="Pfam" id="PF11751">
    <property type="entry name" value="PorP_SprF"/>
    <property type="match status" value="1"/>
</dbReference>
<reference evidence="2 3" key="1">
    <citation type="submission" date="2020-08" db="EMBL/GenBank/DDBJ databases">
        <title>Genomic Encyclopedia of Type Strains, Phase IV (KMG-V): Genome sequencing to study the core and pangenomes of soil and plant-associated prokaryotes.</title>
        <authorList>
            <person name="Whitman W."/>
        </authorList>
    </citation>
    <scope>NUCLEOTIDE SEQUENCE [LARGE SCALE GENOMIC DNA]</scope>
    <source>
        <strain evidence="2 3">S3M1</strain>
    </source>
</reference>
<evidence type="ECO:0000256" key="1">
    <source>
        <dbReference type="SAM" id="SignalP"/>
    </source>
</evidence>
<sequence>MKIFKLKFIFVILFLCIFVQVQAQRNPLGSQFYINPYIVNPAMAGAVQGLSLNGAFRKQKDAAPGAPVTQNLTAVYGFEKTGVGLNVNNDEEGLIRQTRFVGSYAYHLPLDGAHQFLHFGISAGILSQHVDLNALNGNNNDALVGQYNARENYFDGDFGAAYNNERLMLQVAFVNLKHLFKKDVVKLTDVETYYTSVAYRISLTAGEEADLTPMLAYRGMDEVNNIWDAGLQLALANKQIYLSSIYHSTKSATFGLSVNYLRKYLISGMYNVNTSSIGENTNGSFEIGLGLKL</sequence>
<dbReference type="NCBIfam" id="TIGR03519">
    <property type="entry name" value="T9SS_PorP_fam"/>
    <property type="match status" value="1"/>
</dbReference>